<dbReference type="SMART" id="SM00530">
    <property type="entry name" value="HTH_XRE"/>
    <property type="match status" value="1"/>
</dbReference>
<comment type="caution">
    <text evidence="2">The sequence shown here is derived from an EMBL/GenBank/DDBJ whole genome shotgun (WGS) entry which is preliminary data.</text>
</comment>
<dbReference type="PROSITE" id="PS50943">
    <property type="entry name" value="HTH_CROC1"/>
    <property type="match status" value="1"/>
</dbReference>
<dbReference type="PANTHER" id="PTHR43236:SF2">
    <property type="entry name" value="BLL0069 PROTEIN"/>
    <property type="match status" value="1"/>
</dbReference>
<evidence type="ECO:0000313" key="2">
    <source>
        <dbReference type="EMBL" id="MFC4527032.1"/>
    </source>
</evidence>
<proteinExistence type="predicted"/>
<feature type="domain" description="HTH cro/C1-type" evidence="1">
    <location>
        <begin position="15"/>
        <end position="73"/>
    </location>
</feature>
<dbReference type="Proteomes" id="UP001595961">
    <property type="component" value="Unassembled WGS sequence"/>
</dbReference>
<dbReference type="Gene3D" id="1.10.260.40">
    <property type="entry name" value="lambda repressor-like DNA-binding domains"/>
    <property type="match status" value="1"/>
</dbReference>
<reference evidence="3" key="1">
    <citation type="journal article" date="2019" name="Int. J. Syst. Evol. Microbiol.">
        <title>The Global Catalogue of Microorganisms (GCM) 10K type strain sequencing project: providing services to taxonomists for standard genome sequencing and annotation.</title>
        <authorList>
            <consortium name="The Broad Institute Genomics Platform"/>
            <consortium name="The Broad Institute Genome Sequencing Center for Infectious Disease"/>
            <person name="Wu L."/>
            <person name="Ma J."/>
        </authorList>
    </citation>
    <scope>NUCLEOTIDE SEQUENCE [LARGE SCALE GENOMIC DNA]</scope>
    <source>
        <strain evidence="3">CCM 4481</strain>
    </source>
</reference>
<keyword evidence="3" id="KW-1185">Reference proteome</keyword>
<dbReference type="SUPFAM" id="SSF47413">
    <property type="entry name" value="lambda repressor-like DNA-binding domains"/>
    <property type="match status" value="1"/>
</dbReference>
<dbReference type="CDD" id="cd00093">
    <property type="entry name" value="HTH_XRE"/>
    <property type="match status" value="1"/>
</dbReference>
<name>A0ABV9C2D7_9GAMM</name>
<dbReference type="InterPro" id="IPR001387">
    <property type="entry name" value="Cro/C1-type_HTH"/>
</dbReference>
<evidence type="ECO:0000313" key="3">
    <source>
        <dbReference type="Proteomes" id="UP001595961"/>
    </source>
</evidence>
<dbReference type="Pfam" id="PF01381">
    <property type="entry name" value="HTH_3"/>
    <property type="match status" value="1"/>
</dbReference>
<dbReference type="PANTHER" id="PTHR43236">
    <property type="entry name" value="ANTITOXIN HIGA1"/>
    <property type="match status" value="1"/>
</dbReference>
<dbReference type="RefSeq" id="WP_266148934.1">
    <property type="nucleotide sequence ID" value="NZ_CP064028.1"/>
</dbReference>
<accession>A0ABV9C2D7</accession>
<evidence type="ECO:0000259" key="1">
    <source>
        <dbReference type="PROSITE" id="PS50943"/>
    </source>
</evidence>
<gene>
    <name evidence="2" type="ORF">ACFO5W_10355</name>
</gene>
<sequence>MPGDADLRLVFQRRLKEAREDRGLSQKSLGIEAGIDPFVASTRINRYEKGIHEPDMATVQRLAKALEVPLPYLFAADDKMAAMILAFDKLTSADKDRLLKSLDGRKGR</sequence>
<dbReference type="InterPro" id="IPR010982">
    <property type="entry name" value="Lambda_DNA-bd_dom_sf"/>
</dbReference>
<dbReference type="InterPro" id="IPR052345">
    <property type="entry name" value="Rad_response_metalloprotease"/>
</dbReference>
<dbReference type="EMBL" id="JBHSGA010000017">
    <property type="protein sequence ID" value="MFC4527032.1"/>
    <property type="molecule type" value="Genomic_DNA"/>
</dbReference>
<organism evidence="2 3">
    <name type="scientific">Dyella halodurans</name>
    <dbReference type="NCBI Taxonomy" id="1920171"/>
    <lineage>
        <taxon>Bacteria</taxon>
        <taxon>Pseudomonadati</taxon>
        <taxon>Pseudomonadota</taxon>
        <taxon>Gammaproteobacteria</taxon>
        <taxon>Lysobacterales</taxon>
        <taxon>Rhodanobacteraceae</taxon>
        <taxon>Dyella</taxon>
    </lineage>
</organism>
<protein>
    <submittedName>
        <fullName evidence="2">Helix-turn-helix domain-containing protein</fullName>
    </submittedName>
</protein>